<comment type="caution">
    <text evidence="2">The sequence shown here is derived from an EMBL/GenBank/DDBJ whole genome shotgun (WGS) entry which is preliminary data.</text>
</comment>
<dbReference type="Proteomes" id="UP000664521">
    <property type="component" value="Unassembled WGS sequence"/>
</dbReference>
<accession>A0A8H3FG74</accession>
<evidence type="ECO:0000256" key="1">
    <source>
        <dbReference type="SAM" id="MobiDB-lite"/>
    </source>
</evidence>
<feature type="region of interest" description="Disordered" evidence="1">
    <location>
        <begin position="116"/>
        <end position="136"/>
    </location>
</feature>
<dbReference type="AlphaFoldDB" id="A0A8H3FG74"/>
<dbReference type="OrthoDB" id="5332316at2759"/>
<evidence type="ECO:0000313" key="3">
    <source>
        <dbReference type="Proteomes" id="UP000664521"/>
    </source>
</evidence>
<reference evidence="2" key="1">
    <citation type="submission" date="2021-03" db="EMBL/GenBank/DDBJ databases">
        <authorList>
            <person name="Tagirdzhanova G."/>
        </authorList>
    </citation>
    <scope>NUCLEOTIDE SEQUENCE</scope>
</reference>
<sequence>MPTPRLTLLYVYYRTLKSQHGPQKRGFSILKDSSRETDIQRNTKAYEKPHQRFIKALSGGLPSKAKETVISTATPEIHSPKRQVKSTAGVKTDRRHAISPLIRKIESSLVTKAQNPWGQDQNQIPGAAPRFNESNGTPVEIEDIQDLRRYNQRQMGSTVSGVLRYGLAKPSHLREEQKKSLAHPKVSLFEELFPDEAKGDRAGEPLAKRKMRKLPELVLREIEGNDDDFEDGYVKPRRPWEGTTESASRDAIKHWNPAILVLEVASPSLTESDFRRIAPKGEHISGWVGPGDIFIVIPARDPSTLKQKSLYFLVFPNPAYARAYQSHVLHLHKLAQTHAPTSLQSPIGPPKGMVVRGENIHDLLQDYTLLPPSQKMSLVALFPPFSAGIQRLLDRRGYPELTTPKDKAGRCVLFWVEGYVPTMTQVRELIRRDSLARGLAWALLEGKNSIQQLETEANLDPEADAEDRMRMERQLTDSDTKEQGFFAYLPRTLRRWTIALQDENEARRFVRRWHMRPFSEMFTEREHKGDVKPLVHAEFMW</sequence>
<keyword evidence="3" id="KW-1185">Reference proteome</keyword>
<protein>
    <submittedName>
        <fullName evidence="2">Uncharacterized protein</fullName>
    </submittedName>
</protein>
<name>A0A8H3FG74_9LECA</name>
<dbReference type="EMBL" id="CAJPDS010000034">
    <property type="protein sequence ID" value="CAF9923989.1"/>
    <property type="molecule type" value="Genomic_DNA"/>
</dbReference>
<gene>
    <name evidence="2" type="ORF">HETSPECPRED_005484</name>
</gene>
<organism evidence="2 3">
    <name type="scientific">Heterodermia speciosa</name>
    <dbReference type="NCBI Taxonomy" id="116794"/>
    <lineage>
        <taxon>Eukaryota</taxon>
        <taxon>Fungi</taxon>
        <taxon>Dikarya</taxon>
        <taxon>Ascomycota</taxon>
        <taxon>Pezizomycotina</taxon>
        <taxon>Lecanoromycetes</taxon>
        <taxon>OSLEUM clade</taxon>
        <taxon>Lecanoromycetidae</taxon>
        <taxon>Caliciales</taxon>
        <taxon>Physciaceae</taxon>
        <taxon>Heterodermia</taxon>
    </lineage>
</organism>
<evidence type="ECO:0000313" key="2">
    <source>
        <dbReference type="EMBL" id="CAF9923989.1"/>
    </source>
</evidence>
<proteinExistence type="predicted"/>